<evidence type="ECO:0000313" key="4">
    <source>
        <dbReference type="Proteomes" id="UP000198953"/>
    </source>
</evidence>
<protein>
    <recommendedName>
        <fullName evidence="5">DUF4190 domain-containing protein</fullName>
    </recommendedName>
</protein>
<gene>
    <name evidence="3" type="ORF">SAMN05660976_04618</name>
</gene>
<feature type="compositionally biased region" description="Pro residues" evidence="1">
    <location>
        <begin position="104"/>
        <end position="115"/>
    </location>
</feature>
<keyword evidence="2" id="KW-1133">Transmembrane helix</keyword>
<dbReference type="Proteomes" id="UP000198953">
    <property type="component" value="Unassembled WGS sequence"/>
</dbReference>
<dbReference type="EMBL" id="FOBF01000011">
    <property type="protein sequence ID" value="SEM25407.1"/>
    <property type="molecule type" value="Genomic_DNA"/>
</dbReference>
<organism evidence="3 4">
    <name type="scientific">Nonomuraea pusilla</name>
    <dbReference type="NCBI Taxonomy" id="46177"/>
    <lineage>
        <taxon>Bacteria</taxon>
        <taxon>Bacillati</taxon>
        <taxon>Actinomycetota</taxon>
        <taxon>Actinomycetes</taxon>
        <taxon>Streptosporangiales</taxon>
        <taxon>Streptosporangiaceae</taxon>
        <taxon>Nonomuraea</taxon>
    </lineage>
</organism>
<feature type="compositionally biased region" description="Low complexity" evidence="1">
    <location>
        <begin position="81"/>
        <end position="103"/>
    </location>
</feature>
<dbReference type="RefSeq" id="WP_055501298.1">
    <property type="nucleotide sequence ID" value="NZ_BBZG01000001.1"/>
</dbReference>
<keyword evidence="2" id="KW-0472">Membrane</keyword>
<reference evidence="3 4" key="1">
    <citation type="submission" date="2016-10" db="EMBL/GenBank/DDBJ databases">
        <authorList>
            <person name="de Groot N.N."/>
        </authorList>
    </citation>
    <scope>NUCLEOTIDE SEQUENCE [LARGE SCALE GENOMIC DNA]</scope>
    <source>
        <strain evidence="3 4">DSM 43357</strain>
    </source>
</reference>
<keyword evidence="2" id="KW-0812">Transmembrane</keyword>
<feature type="transmembrane region" description="Helical" evidence="2">
    <location>
        <begin position="125"/>
        <end position="154"/>
    </location>
</feature>
<evidence type="ECO:0000256" key="2">
    <source>
        <dbReference type="SAM" id="Phobius"/>
    </source>
</evidence>
<evidence type="ECO:0000256" key="1">
    <source>
        <dbReference type="SAM" id="MobiDB-lite"/>
    </source>
</evidence>
<proteinExistence type="predicted"/>
<evidence type="ECO:0000313" key="3">
    <source>
        <dbReference type="EMBL" id="SEM25407.1"/>
    </source>
</evidence>
<accession>A0A1H7WWU7</accession>
<feature type="compositionally biased region" description="Basic and acidic residues" evidence="1">
    <location>
        <begin position="8"/>
        <end position="29"/>
    </location>
</feature>
<keyword evidence="4" id="KW-1185">Reference proteome</keyword>
<evidence type="ECO:0008006" key="5">
    <source>
        <dbReference type="Google" id="ProtNLM"/>
    </source>
</evidence>
<feature type="region of interest" description="Disordered" evidence="1">
    <location>
        <begin position="1"/>
        <end position="116"/>
    </location>
</feature>
<name>A0A1H7WWU7_9ACTN</name>
<dbReference type="AlphaFoldDB" id="A0A1H7WWU7"/>
<feature type="transmembrane region" description="Helical" evidence="2">
    <location>
        <begin position="166"/>
        <end position="189"/>
    </location>
</feature>
<dbReference type="STRING" id="46177.SAMN05660976_04618"/>
<dbReference type="OrthoDB" id="4245071at2"/>
<sequence>MTSSQEPPRGDDPQPRPDPREEPRARDVPPGDGGGRWATPEPPPWEQPGQPGRSAFDQPARHEQPGPGFEQPGAGRSAFDQPGPVGHPGQPGQPGHQSFQQPYGGPPPSYPPPYPVQAGRSGAQVLSIIGFVCAAVSVLFIPILFGLAGIVLGIVGHTRGESLGKWAAIASGICMVLGMVLGAVVLGLMRT</sequence>